<feature type="compositionally biased region" description="Basic and acidic residues" evidence="1">
    <location>
        <begin position="196"/>
        <end position="213"/>
    </location>
</feature>
<dbReference type="AlphaFoldDB" id="A0A5B7HGE1"/>
<evidence type="ECO:0000256" key="1">
    <source>
        <dbReference type="SAM" id="MobiDB-lite"/>
    </source>
</evidence>
<proteinExistence type="predicted"/>
<feature type="region of interest" description="Disordered" evidence="1">
    <location>
        <begin position="44"/>
        <end position="79"/>
    </location>
</feature>
<evidence type="ECO:0000313" key="3">
    <source>
        <dbReference type="Proteomes" id="UP000324222"/>
    </source>
</evidence>
<dbReference type="Proteomes" id="UP000324222">
    <property type="component" value="Unassembled WGS sequence"/>
</dbReference>
<name>A0A5B7HGE1_PORTR</name>
<feature type="region of interest" description="Disordered" evidence="1">
    <location>
        <begin position="143"/>
        <end position="164"/>
    </location>
</feature>
<dbReference type="EMBL" id="VSRR010029077">
    <property type="protein sequence ID" value="MPC69233.1"/>
    <property type="molecule type" value="Genomic_DNA"/>
</dbReference>
<protein>
    <submittedName>
        <fullName evidence="2">Uncharacterized protein</fullName>
    </submittedName>
</protein>
<evidence type="ECO:0000313" key="2">
    <source>
        <dbReference type="EMBL" id="MPC69233.1"/>
    </source>
</evidence>
<organism evidence="2 3">
    <name type="scientific">Portunus trituberculatus</name>
    <name type="common">Swimming crab</name>
    <name type="synonym">Neptunus trituberculatus</name>
    <dbReference type="NCBI Taxonomy" id="210409"/>
    <lineage>
        <taxon>Eukaryota</taxon>
        <taxon>Metazoa</taxon>
        <taxon>Ecdysozoa</taxon>
        <taxon>Arthropoda</taxon>
        <taxon>Crustacea</taxon>
        <taxon>Multicrustacea</taxon>
        <taxon>Malacostraca</taxon>
        <taxon>Eumalacostraca</taxon>
        <taxon>Eucarida</taxon>
        <taxon>Decapoda</taxon>
        <taxon>Pleocyemata</taxon>
        <taxon>Brachyura</taxon>
        <taxon>Eubrachyura</taxon>
        <taxon>Portunoidea</taxon>
        <taxon>Portunidae</taxon>
        <taxon>Portuninae</taxon>
        <taxon>Portunus</taxon>
    </lineage>
</organism>
<sequence length="237" mass="25875">MGQSHSLDCQLQVRTWNRGSLSPLTPGAKPGRRDTLRLAPLLPAATTEGPEPGGDQGPLTQGTNLGGGRTLAPPARSDSTATNLLAQWASEAGSYQQECFSLELPDDLARFFSLAECFSASFTNAWNWRRERWEHSLHQSAAKHMVGRQDTQQECGSKASPGNHFLHPTQLRVARVTQGEVEMEVARKQAPKKKKAGEARRGTGEHPAEHRKDLRYGWPAGPVVSCTHVHGGDMVLL</sequence>
<feature type="region of interest" description="Disordered" evidence="1">
    <location>
        <begin position="184"/>
        <end position="213"/>
    </location>
</feature>
<reference evidence="2 3" key="1">
    <citation type="submission" date="2019-05" db="EMBL/GenBank/DDBJ databases">
        <title>Another draft genome of Portunus trituberculatus and its Hox gene families provides insights of decapod evolution.</title>
        <authorList>
            <person name="Jeong J.-H."/>
            <person name="Song I."/>
            <person name="Kim S."/>
            <person name="Choi T."/>
            <person name="Kim D."/>
            <person name="Ryu S."/>
            <person name="Kim W."/>
        </authorList>
    </citation>
    <scope>NUCLEOTIDE SEQUENCE [LARGE SCALE GENOMIC DNA]</scope>
    <source>
        <tissue evidence="2">Muscle</tissue>
    </source>
</reference>
<keyword evidence="3" id="KW-1185">Reference proteome</keyword>
<comment type="caution">
    <text evidence="2">The sequence shown here is derived from an EMBL/GenBank/DDBJ whole genome shotgun (WGS) entry which is preliminary data.</text>
</comment>
<accession>A0A5B7HGE1</accession>
<gene>
    <name evidence="2" type="ORF">E2C01_063450</name>
</gene>